<sequence length="65" mass="7048">MIKTMAVIKTAGMAKHVARTVAYHGIKRAGIKAAGFLGLLHNPLSWVIFAIIGYLAFRLVGKLIK</sequence>
<feature type="transmembrane region" description="Helical" evidence="1">
    <location>
        <begin position="44"/>
        <end position="61"/>
    </location>
</feature>
<accession>A0A9D9E8N8</accession>
<name>A0A9D9E8N8_9LACO</name>
<proteinExistence type="predicted"/>
<protein>
    <submittedName>
        <fullName evidence="2">Uncharacterized protein</fullName>
    </submittedName>
</protein>
<dbReference type="Proteomes" id="UP000823614">
    <property type="component" value="Unassembled WGS sequence"/>
</dbReference>
<reference evidence="2" key="1">
    <citation type="submission" date="2020-10" db="EMBL/GenBank/DDBJ databases">
        <authorList>
            <person name="Gilroy R."/>
        </authorList>
    </citation>
    <scope>NUCLEOTIDE SEQUENCE</scope>
    <source>
        <strain evidence="2">C6-149</strain>
    </source>
</reference>
<reference evidence="2" key="2">
    <citation type="journal article" date="2021" name="PeerJ">
        <title>Extensive microbial diversity within the chicken gut microbiome revealed by metagenomics and culture.</title>
        <authorList>
            <person name="Gilroy R."/>
            <person name="Ravi A."/>
            <person name="Getino M."/>
            <person name="Pursley I."/>
            <person name="Horton D.L."/>
            <person name="Alikhan N.F."/>
            <person name="Baker D."/>
            <person name="Gharbi K."/>
            <person name="Hall N."/>
            <person name="Watson M."/>
            <person name="Adriaenssens E.M."/>
            <person name="Foster-Nyarko E."/>
            <person name="Jarju S."/>
            <person name="Secka A."/>
            <person name="Antonio M."/>
            <person name="Oren A."/>
            <person name="Chaudhuri R.R."/>
            <person name="La Ragione R."/>
            <person name="Hildebrand F."/>
            <person name="Pallen M.J."/>
        </authorList>
    </citation>
    <scope>NUCLEOTIDE SEQUENCE</scope>
    <source>
        <strain evidence="2">C6-149</strain>
    </source>
</reference>
<keyword evidence="1" id="KW-0812">Transmembrane</keyword>
<evidence type="ECO:0000313" key="2">
    <source>
        <dbReference type="EMBL" id="MBO8441971.1"/>
    </source>
</evidence>
<keyword evidence="1" id="KW-0472">Membrane</keyword>
<evidence type="ECO:0000256" key="1">
    <source>
        <dbReference type="SAM" id="Phobius"/>
    </source>
</evidence>
<comment type="caution">
    <text evidence="2">The sequence shown here is derived from an EMBL/GenBank/DDBJ whole genome shotgun (WGS) entry which is preliminary data.</text>
</comment>
<keyword evidence="1" id="KW-1133">Transmembrane helix</keyword>
<evidence type="ECO:0000313" key="3">
    <source>
        <dbReference type="Proteomes" id="UP000823614"/>
    </source>
</evidence>
<gene>
    <name evidence="2" type="ORF">IAA89_06030</name>
</gene>
<dbReference type="AlphaFoldDB" id="A0A9D9E8N8"/>
<organism evidence="2 3">
    <name type="scientific">Candidatus Gallilactobacillus intestinavium</name>
    <dbReference type="NCBI Taxonomy" id="2840838"/>
    <lineage>
        <taxon>Bacteria</taxon>
        <taxon>Bacillati</taxon>
        <taxon>Bacillota</taxon>
        <taxon>Bacilli</taxon>
        <taxon>Lactobacillales</taxon>
        <taxon>Lactobacillaceae</taxon>
        <taxon>Lactobacillaceae incertae sedis</taxon>
        <taxon>Candidatus Gallilactobacillus</taxon>
    </lineage>
</organism>
<dbReference type="EMBL" id="JADIMP010000096">
    <property type="protein sequence ID" value="MBO8441971.1"/>
    <property type="molecule type" value="Genomic_DNA"/>
</dbReference>